<keyword evidence="2" id="KW-1133">Transmembrane helix</keyword>
<dbReference type="PANTHER" id="PTHR10404:SF77">
    <property type="entry name" value="GLUTAMATE CARBOXYPEPTIDASE 2 HOMOLOG"/>
    <property type="match status" value="1"/>
</dbReference>
<dbReference type="SUPFAM" id="SSF53187">
    <property type="entry name" value="Zn-dependent exopeptidases"/>
    <property type="match status" value="1"/>
</dbReference>
<dbReference type="Gene3D" id="3.40.630.10">
    <property type="entry name" value="Zn peptidases"/>
    <property type="match status" value="1"/>
</dbReference>
<keyword evidence="2" id="KW-0472">Membrane</keyword>
<dbReference type="EnsemblMetazoa" id="SMAR010046-RA">
    <property type="protein sequence ID" value="SMAR010046-PA"/>
    <property type="gene ID" value="SMAR010046"/>
</dbReference>
<dbReference type="EMBL" id="JH431956">
    <property type="status" value="NOT_ANNOTATED_CDS"/>
    <property type="molecule type" value="Genomic_DNA"/>
</dbReference>
<dbReference type="Gene3D" id="3.50.30.30">
    <property type="match status" value="2"/>
</dbReference>
<reference evidence="3" key="2">
    <citation type="submission" date="2015-02" db="UniProtKB">
        <authorList>
            <consortium name="EnsemblMetazoa"/>
        </authorList>
    </citation>
    <scope>IDENTIFICATION</scope>
</reference>
<dbReference type="InterPro" id="IPR039373">
    <property type="entry name" value="Peptidase_M28B"/>
</dbReference>
<dbReference type="SUPFAM" id="SSF52025">
    <property type="entry name" value="PA domain"/>
    <property type="match status" value="1"/>
</dbReference>
<dbReference type="PhylomeDB" id="T1J8L1"/>
<evidence type="ECO:0000313" key="3">
    <source>
        <dbReference type="EnsemblMetazoa" id="SMAR010046-PA"/>
    </source>
</evidence>
<evidence type="ECO:0008006" key="5">
    <source>
        <dbReference type="Google" id="ProtNLM"/>
    </source>
</evidence>
<organism evidence="3 4">
    <name type="scientific">Strigamia maritima</name>
    <name type="common">European centipede</name>
    <name type="synonym">Geophilus maritimus</name>
    <dbReference type="NCBI Taxonomy" id="126957"/>
    <lineage>
        <taxon>Eukaryota</taxon>
        <taxon>Metazoa</taxon>
        <taxon>Ecdysozoa</taxon>
        <taxon>Arthropoda</taxon>
        <taxon>Myriapoda</taxon>
        <taxon>Chilopoda</taxon>
        <taxon>Pleurostigmophora</taxon>
        <taxon>Geophilomorpha</taxon>
        <taxon>Linotaeniidae</taxon>
        <taxon>Strigamia</taxon>
    </lineage>
</organism>
<protein>
    <recommendedName>
        <fullName evidence="5">Peptidase M28 domain-containing protein</fullName>
    </recommendedName>
</protein>
<dbReference type="InterPro" id="IPR046450">
    <property type="entry name" value="PA_dom_sf"/>
</dbReference>
<evidence type="ECO:0000256" key="2">
    <source>
        <dbReference type="SAM" id="Phobius"/>
    </source>
</evidence>
<feature type="region of interest" description="Disordered" evidence="1">
    <location>
        <begin position="1"/>
        <end position="21"/>
    </location>
</feature>
<name>T1J8L1_STRMM</name>
<dbReference type="HOGENOM" id="CLU_389147_0_0_1"/>
<dbReference type="STRING" id="126957.T1J8L1"/>
<evidence type="ECO:0000256" key="1">
    <source>
        <dbReference type="SAM" id="MobiDB-lite"/>
    </source>
</evidence>
<proteinExistence type="predicted"/>
<keyword evidence="2" id="KW-0812">Transmembrane</keyword>
<dbReference type="Proteomes" id="UP000014500">
    <property type="component" value="Unassembled WGS sequence"/>
</dbReference>
<accession>T1J8L1</accession>
<reference evidence="4" key="1">
    <citation type="submission" date="2011-05" db="EMBL/GenBank/DDBJ databases">
        <authorList>
            <person name="Richards S.R."/>
            <person name="Qu J."/>
            <person name="Jiang H."/>
            <person name="Jhangiani S.N."/>
            <person name="Agravi P."/>
            <person name="Goodspeed R."/>
            <person name="Gross S."/>
            <person name="Mandapat C."/>
            <person name="Jackson L."/>
            <person name="Mathew T."/>
            <person name="Pu L."/>
            <person name="Thornton R."/>
            <person name="Saada N."/>
            <person name="Wilczek-Boney K.B."/>
            <person name="Lee S."/>
            <person name="Kovar C."/>
            <person name="Wu Y."/>
            <person name="Scherer S.E."/>
            <person name="Worley K.C."/>
            <person name="Muzny D.M."/>
            <person name="Gibbs R."/>
        </authorList>
    </citation>
    <scope>NUCLEOTIDE SEQUENCE</scope>
    <source>
        <strain evidence="4">Brora</strain>
    </source>
</reference>
<keyword evidence="4" id="KW-1185">Reference proteome</keyword>
<feature type="transmembrane region" description="Helical" evidence="2">
    <location>
        <begin position="114"/>
        <end position="137"/>
    </location>
</feature>
<sequence>LQQFITRSRCQPNTNGRQKTSNHYHTLTINSLKITNILINDMTTNQADRMSSVPLMNLHERRNHQTNNSTPIEADYDWSDQEVEEFSRDPLESVLMQMRLWPQAISRQQCVQSALFFSAIALAIGFVLAYLLFLFLYPVTSATGGCQFVDDRRSENANFAVKLMRNVNFDHLREYFKVDFEVAAMKMRECGLDSVVVDHDFVSLSEPDEKLFNGVKLKSKEGLLFQANCTNHLRFCPLSVDISDINDVQFVYANLGSLEDYQIFQSKGIAINNKIILVRLTSIPVWEIVYIAETKGAVGLLLFSTTNSYDLDFEDPLNLFPSDIPIQFISFEDAKQLLKEMKGQDAPPSWKITNDFRVKLNSNDGKHLSISAHYRKKDHNVSNVVGVIRGKIEPDRFVLIGSERNLGKGSFHSSGLLLELARVYGNLVKNDKFQPRRTIVFCSWDSVHDNPLGIAKWLKKNSHWLPEKMVAYINIDVLLDGPSSIQTWTVPSLAKFLNESIQKVPDFDFKKVNVFENYLHTDSDYGTSNFSDGSKQFLNIGVPVVDIHLKITDFDVKKNEKIRQIVKTSGRQYDKVGDKSDTKSRIRAIVTSCDYLTAEAHLIIQLAACLTNSVILPFDINDYSSVLNETVKRSQHSFKVRALNDQIMMAERLLSQLSSTDPCNINTNNLVNIFSCTTKKANLSLFECRIMKITSILYSVCDILKKILLI</sequence>
<dbReference type="eggNOG" id="KOG2195">
    <property type="taxonomic scope" value="Eukaryota"/>
</dbReference>
<dbReference type="AlphaFoldDB" id="T1J8L1"/>
<dbReference type="PANTHER" id="PTHR10404">
    <property type="entry name" value="N-ACETYLATED-ALPHA-LINKED ACIDIC DIPEPTIDASE"/>
    <property type="match status" value="1"/>
</dbReference>
<evidence type="ECO:0000313" key="4">
    <source>
        <dbReference type="Proteomes" id="UP000014500"/>
    </source>
</evidence>